<evidence type="ECO:0000313" key="2">
    <source>
        <dbReference type="Proteomes" id="UP000018721"/>
    </source>
</evidence>
<comment type="caution">
    <text evidence="1">The sequence shown here is derived from an EMBL/GenBank/DDBJ whole genome shotgun (WGS) entry which is preliminary data.</text>
</comment>
<reference evidence="1 2" key="1">
    <citation type="submission" date="2013-11" db="EMBL/GenBank/DDBJ databases">
        <title>The Genome Sequence of Phytophthora parasitica P1569.</title>
        <authorList>
            <consortium name="The Broad Institute Genomics Platform"/>
            <person name="Russ C."/>
            <person name="Tyler B."/>
            <person name="Panabieres F."/>
            <person name="Shan W."/>
            <person name="Tripathy S."/>
            <person name="Grunwald N."/>
            <person name="Machado M."/>
            <person name="Johnson C.S."/>
            <person name="Arredondo F."/>
            <person name="Hong C."/>
            <person name="Coffey M."/>
            <person name="Young S.K."/>
            <person name="Zeng Q."/>
            <person name="Gargeya S."/>
            <person name="Fitzgerald M."/>
            <person name="Abouelleil A."/>
            <person name="Alvarado L."/>
            <person name="Chapman S.B."/>
            <person name="Gainer-Dewar J."/>
            <person name="Goldberg J."/>
            <person name="Griggs A."/>
            <person name="Gujja S."/>
            <person name="Hansen M."/>
            <person name="Howarth C."/>
            <person name="Imamovic A."/>
            <person name="Ireland A."/>
            <person name="Larimer J."/>
            <person name="McCowan C."/>
            <person name="Murphy C."/>
            <person name="Pearson M."/>
            <person name="Poon T.W."/>
            <person name="Priest M."/>
            <person name="Roberts A."/>
            <person name="Saif S."/>
            <person name="Shea T."/>
            <person name="Sykes S."/>
            <person name="Wortman J."/>
            <person name="Nusbaum C."/>
            <person name="Birren B."/>
        </authorList>
    </citation>
    <scope>NUCLEOTIDE SEQUENCE [LARGE SCALE GENOMIC DNA]</scope>
    <source>
        <strain evidence="1 2">P1569</strain>
    </source>
</reference>
<name>V9E5N9_PHYNI</name>
<proteinExistence type="predicted"/>
<dbReference type="Proteomes" id="UP000018721">
    <property type="component" value="Unassembled WGS sequence"/>
</dbReference>
<keyword evidence="2" id="KW-1185">Reference proteome</keyword>
<dbReference type="AlphaFoldDB" id="V9E5N9"/>
<sequence>MTEEKGAIEEGRMLLRSAHSAVFEAMYAAAHEVHESAREKSPNLDLVPSMDDDDMLCGAPLTLEDADRRSLSFLLKEADEVLDRWLIHIVPWVQVAVQQADGKGMNAEAITGLLLVRRNGTVRWSLQGLFKHVDVGWWFQENGAKLFSSVAALARVWLGRVSLNAFQERVSLNAFQERVFSTGGLIVSSRHTSTDNERAEMQVLLKQNRSEIKRMEPHGGSSVVLIDNVQVS</sequence>
<evidence type="ECO:0000313" key="1">
    <source>
        <dbReference type="EMBL" id="ETI34379.1"/>
    </source>
</evidence>
<gene>
    <name evidence="1" type="ORF">F443_19106</name>
</gene>
<dbReference type="HOGENOM" id="CLU_1196900_0_0_1"/>
<organism evidence="1 2">
    <name type="scientific">Phytophthora nicotianae P1569</name>
    <dbReference type="NCBI Taxonomy" id="1317065"/>
    <lineage>
        <taxon>Eukaryota</taxon>
        <taxon>Sar</taxon>
        <taxon>Stramenopiles</taxon>
        <taxon>Oomycota</taxon>
        <taxon>Peronosporomycetes</taxon>
        <taxon>Peronosporales</taxon>
        <taxon>Peronosporaceae</taxon>
        <taxon>Phytophthora</taxon>
    </lineage>
</organism>
<dbReference type="EMBL" id="ANIZ01003330">
    <property type="protein sequence ID" value="ETI34379.1"/>
    <property type="molecule type" value="Genomic_DNA"/>
</dbReference>
<accession>V9E5N9</accession>
<evidence type="ECO:0008006" key="3">
    <source>
        <dbReference type="Google" id="ProtNLM"/>
    </source>
</evidence>
<protein>
    <recommendedName>
        <fullName evidence="3">HAT C-terminal dimerisation domain-containing protein</fullName>
    </recommendedName>
</protein>